<dbReference type="PRINTS" id="PR00455">
    <property type="entry name" value="HTHTETR"/>
</dbReference>
<evidence type="ECO:0000259" key="5">
    <source>
        <dbReference type="PROSITE" id="PS50977"/>
    </source>
</evidence>
<dbReference type="InterPro" id="IPR009057">
    <property type="entry name" value="Homeodomain-like_sf"/>
</dbReference>
<dbReference type="RefSeq" id="WP_307369323.1">
    <property type="nucleotide sequence ID" value="NZ_JAUSUW010000002.1"/>
</dbReference>
<gene>
    <name evidence="6" type="ORF">J2045_000634</name>
</gene>
<dbReference type="PANTHER" id="PTHR30055:SF234">
    <property type="entry name" value="HTH-TYPE TRANSCRIPTIONAL REGULATOR BETI"/>
    <property type="match status" value="1"/>
</dbReference>
<evidence type="ECO:0000256" key="3">
    <source>
        <dbReference type="ARBA" id="ARBA00023163"/>
    </source>
</evidence>
<feature type="domain" description="HTH tetR-type" evidence="5">
    <location>
        <begin position="22"/>
        <end position="82"/>
    </location>
</feature>
<dbReference type="InterPro" id="IPR050109">
    <property type="entry name" value="HTH-type_TetR-like_transc_reg"/>
</dbReference>
<evidence type="ECO:0000256" key="2">
    <source>
        <dbReference type="ARBA" id="ARBA00023125"/>
    </source>
</evidence>
<name>A0ABU0G2S5_9HYPH</name>
<evidence type="ECO:0000313" key="7">
    <source>
        <dbReference type="Proteomes" id="UP001238496"/>
    </source>
</evidence>
<dbReference type="InterPro" id="IPR001647">
    <property type="entry name" value="HTH_TetR"/>
</dbReference>
<proteinExistence type="predicted"/>
<keyword evidence="2 4" id="KW-0238">DNA-binding</keyword>
<dbReference type="Proteomes" id="UP001238496">
    <property type="component" value="Unassembled WGS sequence"/>
</dbReference>
<accession>A0ABU0G2S5</accession>
<evidence type="ECO:0000313" key="6">
    <source>
        <dbReference type="EMBL" id="MDQ0419621.1"/>
    </source>
</evidence>
<protein>
    <submittedName>
        <fullName evidence="6">AcrR family transcriptional regulator</fullName>
    </submittedName>
</protein>
<comment type="caution">
    <text evidence="6">The sequence shown here is derived from an EMBL/GenBank/DDBJ whole genome shotgun (WGS) entry which is preliminary data.</text>
</comment>
<reference evidence="6 7" key="1">
    <citation type="submission" date="2023-07" db="EMBL/GenBank/DDBJ databases">
        <title>Genomic Encyclopedia of Type Strains, Phase IV (KMG-IV): sequencing the most valuable type-strain genomes for metagenomic binning, comparative biology and taxonomic classification.</title>
        <authorList>
            <person name="Goeker M."/>
        </authorList>
    </citation>
    <scope>NUCLEOTIDE SEQUENCE [LARGE SCALE GENOMIC DNA]</scope>
    <source>
        <strain evidence="6 7">DSM 1111</strain>
    </source>
</reference>
<dbReference type="Pfam" id="PF00440">
    <property type="entry name" value="TetR_N"/>
    <property type="match status" value="1"/>
</dbReference>
<dbReference type="EMBL" id="JAUSUW010000002">
    <property type="protein sequence ID" value="MDQ0419621.1"/>
    <property type="molecule type" value="Genomic_DNA"/>
</dbReference>
<dbReference type="Gene3D" id="1.10.357.10">
    <property type="entry name" value="Tetracycline Repressor, domain 2"/>
    <property type="match status" value="1"/>
</dbReference>
<evidence type="ECO:0000256" key="1">
    <source>
        <dbReference type="ARBA" id="ARBA00023015"/>
    </source>
</evidence>
<feature type="DNA-binding region" description="H-T-H motif" evidence="4">
    <location>
        <begin position="45"/>
        <end position="64"/>
    </location>
</feature>
<keyword evidence="1" id="KW-0805">Transcription regulation</keyword>
<sequence length="208" mass="24067">MDEHMVDGRLQLRKQPRQERSIQRLEAIMEAAETLILEKGVGDVTMSEIAQRAAIPIGSLYQFFPQKAAVVKALHDRLAGHMENLFRNIFADVESLDHAAERAADCLLDIYARFRKEPIYISLWQVVATDNGLSRLVADFHDQLIQTFHKDLSHLVPAPDFERFRIHMKLMILSTAEVIRFACRESDDVARAHLDHWRRFIRANVFAY</sequence>
<dbReference type="Pfam" id="PF17928">
    <property type="entry name" value="TetR_C_22"/>
    <property type="match status" value="1"/>
</dbReference>
<evidence type="ECO:0000256" key="4">
    <source>
        <dbReference type="PROSITE-ProRule" id="PRU00335"/>
    </source>
</evidence>
<keyword evidence="3" id="KW-0804">Transcription</keyword>
<keyword evidence="7" id="KW-1185">Reference proteome</keyword>
<dbReference type="SUPFAM" id="SSF46689">
    <property type="entry name" value="Homeodomain-like"/>
    <property type="match status" value="1"/>
</dbReference>
<dbReference type="PROSITE" id="PS50977">
    <property type="entry name" value="HTH_TETR_2"/>
    <property type="match status" value="1"/>
</dbReference>
<dbReference type="PANTHER" id="PTHR30055">
    <property type="entry name" value="HTH-TYPE TRANSCRIPTIONAL REGULATOR RUTR"/>
    <property type="match status" value="1"/>
</dbReference>
<dbReference type="InterPro" id="IPR041674">
    <property type="entry name" value="TetR_C_22"/>
</dbReference>
<organism evidence="6 7">
    <name type="scientific">Peteryoungia aggregata LMG 23059</name>
    <dbReference type="NCBI Taxonomy" id="1368425"/>
    <lineage>
        <taxon>Bacteria</taxon>
        <taxon>Pseudomonadati</taxon>
        <taxon>Pseudomonadota</taxon>
        <taxon>Alphaproteobacteria</taxon>
        <taxon>Hyphomicrobiales</taxon>
        <taxon>Rhizobiaceae</taxon>
        <taxon>Peteryoungia</taxon>
    </lineage>
</organism>